<dbReference type="AlphaFoldDB" id="A0A6B0R5V1"/>
<evidence type="ECO:0000313" key="3">
    <source>
        <dbReference type="Proteomes" id="UP000322234"/>
    </source>
</evidence>
<gene>
    <name evidence="2" type="ORF">E5288_WYG020706</name>
</gene>
<protein>
    <submittedName>
        <fullName evidence="2">Uncharacterized protein</fullName>
    </submittedName>
</protein>
<feature type="region of interest" description="Disordered" evidence="1">
    <location>
        <begin position="1"/>
        <end position="20"/>
    </location>
</feature>
<evidence type="ECO:0000256" key="1">
    <source>
        <dbReference type="SAM" id="MobiDB-lite"/>
    </source>
</evidence>
<feature type="region of interest" description="Disordered" evidence="1">
    <location>
        <begin position="145"/>
        <end position="192"/>
    </location>
</feature>
<sequence>MERERVAEKSRKGKDAPDTCVRGADDMSDVHVLLNIVLHLRSSFNPEFLPLFYGPPGADGLLKMDLPHKVKPFFECTFIQYASSTYIKDLFPADLTELTELDPYIALHGHFGKLLNQFPAHPNSCAAFESTANTKDLNTGKISIRSKGSARSYQTPEEAHKLGEKGTELNQERQSRPSDEAQDKKQISGSDR</sequence>
<proteinExistence type="predicted"/>
<accession>A0A6B0R5V1</accession>
<organism evidence="2 3">
    <name type="scientific">Bos mutus</name>
    <name type="common">wild yak</name>
    <dbReference type="NCBI Taxonomy" id="72004"/>
    <lineage>
        <taxon>Eukaryota</taxon>
        <taxon>Metazoa</taxon>
        <taxon>Chordata</taxon>
        <taxon>Craniata</taxon>
        <taxon>Vertebrata</taxon>
        <taxon>Euteleostomi</taxon>
        <taxon>Mammalia</taxon>
        <taxon>Eutheria</taxon>
        <taxon>Laurasiatheria</taxon>
        <taxon>Artiodactyla</taxon>
        <taxon>Ruminantia</taxon>
        <taxon>Pecora</taxon>
        <taxon>Bovidae</taxon>
        <taxon>Bovinae</taxon>
        <taxon>Bos</taxon>
    </lineage>
</organism>
<dbReference type="EMBL" id="VBQZ03000021">
    <property type="protein sequence ID" value="MXQ84341.1"/>
    <property type="molecule type" value="Genomic_DNA"/>
</dbReference>
<name>A0A6B0R5V1_9CETA</name>
<reference evidence="2" key="1">
    <citation type="submission" date="2019-10" db="EMBL/GenBank/DDBJ databases">
        <title>The sequence and de novo assembly of the wild yak genome.</title>
        <authorList>
            <person name="Liu Y."/>
        </authorList>
    </citation>
    <scope>NUCLEOTIDE SEQUENCE [LARGE SCALE GENOMIC DNA]</scope>
    <source>
        <strain evidence="2">WY2019</strain>
    </source>
</reference>
<feature type="compositionally biased region" description="Basic and acidic residues" evidence="1">
    <location>
        <begin position="157"/>
        <end position="192"/>
    </location>
</feature>
<evidence type="ECO:0000313" key="2">
    <source>
        <dbReference type="EMBL" id="MXQ84341.1"/>
    </source>
</evidence>
<dbReference type="Proteomes" id="UP000322234">
    <property type="component" value="Unassembled WGS sequence"/>
</dbReference>
<keyword evidence="3" id="KW-1185">Reference proteome</keyword>
<comment type="caution">
    <text evidence="2">The sequence shown here is derived from an EMBL/GenBank/DDBJ whole genome shotgun (WGS) entry which is preliminary data.</text>
</comment>